<dbReference type="HAMAP" id="MF_00801">
    <property type="entry name" value="Endonuclease_5"/>
    <property type="match status" value="1"/>
</dbReference>
<comment type="catalytic activity">
    <reaction evidence="6">
        <text>Endonucleolytic cleavage at apurinic or apyrimidinic sites to products with a 5'-phosphate.</text>
        <dbReference type="EC" id="3.1.21.7"/>
    </reaction>
</comment>
<comment type="caution">
    <text evidence="7">The sequence shown here is derived from an EMBL/GenBank/DDBJ whole genome shotgun (WGS) entry which is preliminary data.</text>
</comment>
<evidence type="ECO:0000313" key="8">
    <source>
        <dbReference type="Proteomes" id="UP000756860"/>
    </source>
</evidence>
<dbReference type="RefSeq" id="WP_214175626.1">
    <property type="nucleotide sequence ID" value="NZ_JAHCVK010000004.1"/>
</dbReference>
<dbReference type="CDD" id="cd06559">
    <property type="entry name" value="Endonuclease_V"/>
    <property type="match status" value="1"/>
</dbReference>
<keyword evidence="6" id="KW-0234">DNA repair</keyword>
<organism evidence="7 8">
    <name type="scientific">Geomobilimonas luticola</name>
    <dbReference type="NCBI Taxonomy" id="1114878"/>
    <lineage>
        <taxon>Bacteria</taxon>
        <taxon>Pseudomonadati</taxon>
        <taxon>Thermodesulfobacteriota</taxon>
        <taxon>Desulfuromonadia</taxon>
        <taxon>Geobacterales</taxon>
        <taxon>Geobacteraceae</taxon>
        <taxon>Geomobilimonas</taxon>
    </lineage>
</organism>
<comment type="cofactor">
    <cofactor evidence="6">
        <name>Mg(2+)</name>
        <dbReference type="ChEBI" id="CHEBI:18420"/>
    </cofactor>
</comment>
<reference evidence="7 8" key="1">
    <citation type="submission" date="2021-05" db="EMBL/GenBank/DDBJ databases">
        <title>The draft genome of Geobacter luticola JCM 17780.</title>
        <authorList>
            <person name="Xu Z."/>
            <person name="Masuda Y."/>
            <person name="Itoh H."/>
            <person name="Senoo K."/>
        </authorList>
    </citation>
    <scope>NUCLEOTIDE SEQUENCE [LARGE SCALE GENOMIC DNA]</scope>
    <source>
        <strain evidence="7 8">JCM 17780</strain>
    </source>
</reference>
<keyword evidence="2 6" id="KW-0963">Cytoplasm</keyword>
<comment type="similarity">
    <text evidence="6">Belongs to the endonuclease V family.</text>
</comment>
<evidence type="ECO:0000256" key="3">
    <source>
        <dbReference type="ARBA" id="ARBA00022722"/>
    </source>
</evidence>
<keyword evidence="5 6" id="KW-0378">Hydrolase</keyword>
<dbReference type="NCBIfam" id="NF008629">
    <property type="entry name" value="PRK11617.1"/>
    <property type="match status" value="1"/>
</dbReference>
<keyword evidence="4 6" id="KW-0255">Endonuclease</keyword>
<dbReference type="Pfam" id="PF04493">
    <property type="entry name" value="Endonuclease_5"/>
    <property type="match status" value="1"/>
</dbReference>
<evidence type="ECO:0000256" key="4">
    <source>
        <dbReference type="ARBA" id="ARBA00022759"/>
    </source>
</evidence>
<evidence type="ECO:0000256" key="2">
    <source>
        <dbReference type="ARBA" id="ARBA00022490"/>
    </source>
</evidence>
<dbReference type="EC" id="3.1.21.7" evidence="6"/>
<dbReference type="PANTHER" id="PTHR28511">
    <property type="entry name" value="ENDONUCLEASE V"/>
    <property type="match status" value="1"/>
</dbReference>
<name>A0ABS5SG32_9BACT</name>
<dbReference type="EMBL" id="JAHCVK010000004">
    <property type="protein sequence ID" value="MBT0653627.1"/>
    <property type="molecule type" value="Genomic_DNA"/>
</dbReference>
<accession>A0ABS5SG32</accession>
<feature type="binding site" evidence="6">
    <location>
        <position position="37"/>
    </location>
    <ligand>
        <name>Mg(2+)</name>
        <dbReference type="ChEBI" id="CHEBI:18420"/>
    </ligand>
</feature>
<comment type="subcellular location">
    <subcellularLocation>
        <location evidence="1 6">Cytoplasm</location>
    </subcellularLocation>
</comment>
<keyword evidence="3 6" id="KW-0540">Nuclease</keyword>
<dbReference type="Proteomes" id="UP000756860">
    <property type="component" value="Unassembled WGS sequence"/>
</dbReference>
<evidence type="ECO:0000256" key="6">
    <source>
        <dbReference type="HAMAP-Rule" id="MF_00801"/>
    </source>
</evidence>
<sequence>MKWPATIAEAKRLQEEMVGRVRLTPLTCRPLTIGGVDAAYGNGQTVAAAVVYDYPTLTLREEAVAALPTTFPYVPGYLSFREGPAILAAITRLSALPDLFIVDGQGIAHPRGIGIATFLGVLLDRPTIGSAKSLLVGTYDEPPAERGSRTPLFYRGQAVGAVLRTRQGVRPLFVSPGHLVTIDEAADIVLDCCTRYRLPEPQREADRLVGTRKRDFSPL</sequence>
<evidence type="ECO:0000256" key="1">
    <source>
        <dbReference type="ARBA" id="ARBA00004496"/>
    </source>
</evidence>
<dbReference type="InterPro" id="IPR007581">
    <property type="entry name" value="Endonuclease-V"/>
</dbReference>
<feature type="site" description="Interaction with target DNA" evidence="6">
    <location>
        <position position="73"/>
    </location>
</feature>
<dbReference type="Gene3D" id="3.30.2170.10">
    <property type="entry name" value="archaeoglobus fulgidus dsm 4304 superfamily"/>
    <property type="match status" value="1"/>
</dbReference>
<keyword evidence="6" id="KW-0227">DNA damage</keyword>
<comment type="function">
    <text evidence="6">DNA repair enzyme involved in the repair of deaminated bases. Selectively cleaves double-stranded DNA at the second phosphodiester bond 3' to a deoxyinosine leaving behind the intact lesion on the nicked DNA.</text>
</comment>
<keyword evidence="8" id="KW-1185">Reference proteome</keyword>
<dbReference type="GO" id="GO:0043737">
    <property type="term" value="F:deoxyribonuclease V activity"/>
    <property type="evidence" value="ECO:0007669"/>
    <property type="project" value="UniProtKB-EC"/>
</dbReference>
<feature type="binding site" evidence="6">
    <location>
        <position position="103"/>
    </location>
    <ligand>
        <name>Mg(2+)</name>
        <dbReference type="ChEBI" id="CHEBI:18420"/>
    </ligand>
</feature>
<evidence type="ECO:0000313" key="7">
    <source>
        <dbReference type="EMBL" id="MBT0653627.1"/>
    </source>
</evidence>
<proteinExistence type="inferred from homology"/>
<gene>
    <name evidence="6 7" type="primary">nfi</name>
    <name evidence="7" type="ORF">KI810_11210</name>
</gene>
<dbReference type="PANTHER" id="PTHR28511:SF1">
    <property type="entry name" value="ENDONUCLEASE V"/>
    <property type="match status" value="1"/>
</dbReference>
<keyword evidence="6" id="KW-0479">Metal-binding</keyword>
<protein>
    <recommendedName>
        <fullName evidence="6">Endonuclease V</fullName>
        <ecNumber evidence="6">3.1.21.7</ecNumber>
    </recommendedName>
    <alternativeName>
        <fullName evidence="6">Deoxyinosine 3'endonuclease</fullName>
    </alternativeName>
    <alternativeName>
        <fullName evidence="6">Deoxyribonuclease V</fullName>
        <shortName evidence="6">DNase V</shortName>
    </alternativeName>
</protein>
<evidence type="ECO:0000256" key="5">
    <source>
        <dbReference type="ARBA" id="ARBA00022801"/>
    </source>
</evidence>
<keyword evidence="6" id="KW-0460">Magnesium</keyword>